<keyword evidence="3" id="KW-1185">Reference proteome</keyword>
<dbReference type="GO" id="GO:0016747">
    <property type="term" value="F:acyltransferase activity, transferring groups other than amino-acyl groups"/>
    <property type="evidence" value="ECO:0007669"/>
    <property type="project" value="InterPro"/>
</dbReference>
<gene>
    <name evidence="2" type="ORF">Ahy_B05g078649</name>
</gene>
<evidence type="ECO:0000313" key="2">
    <source>
        <dbReference type="EMBL" id="RYR10174.1"/>
    </source>
</evidence>
<sequence length="376" mass="43087">MMERDREESVDLAQISLRPLQLSDVDDLMVWTTDEKVTKFCTWETYSSKDQGIDFIQNRACEFLWGRAICLNDHAIGFISMTSSSASDKSREKSVELGYVLGSKYWSRGIMTYVVKQVKKVAFREFPHLERLEALVDAENVGSQRVLEKAGFQKEGVLRKYLCRKGKSRDTIIFCVLSTDLDHQMNEGVSSKEESKSIDLTRITLRETDLSDVEDHMVWSSDAKVTEFCTWGPYTSKEEAIDFINGIPNIFSWYRAICLDNQAIGSVSVCLQRDRYREKVAEVGYILASEYWGKGIVTHVLKQVVKIVFSMYPQVERLEALTDNENLASQRVLEKAGFQREGVLRNYVYVKGKSRDVAIYSFLPTDLHSEFASLKL</sequence>
<comment type="caution">
    <text evidence="2">The sequence shown here is derived from an EMBL/GenBank/DDBJ whole genome shotgun (WGS) entry which is preliminary data.</text>
</comment>
<evidence type="ECO:0000313" key="3">
    <source>
        <dbReference type="Proteomes" id="UP000289738"/>
    </source>
</evidence>
<dbReference type="STRING" id="3818.A0A444Z7L1"/>
<feature type="domain" description="N-acetyltransferase" evidence="1">
    <location>
        <begin position="203"/>
        <end position="356"/>
    </location>
</feature>
<dbReference type="PANTHER" id="PTHR46067">
    <property type="entry name" value="ACYL-COA N-ACYLTRANSFERASES (NAT) SUPERFAMILY PROTEIN"/>
    <property type="match status" value="1"/>
</dbReference>
<dbReference type="AlphaFoldDB" id="A0A444Z7L1"/>
<proteinExistence type="predicted"/>
<reference evidence="2 3" key="1">
    <citation type="submission" date="2019-01" db="EMBL/GenBank/DDBJ databases">
        <title>Sequencing of cultivated peanut Arachis hypogaea provides insights into genome evolution and oil improvement.</title>
        <authorList>
            <person name="Chen X."/>
        </authorList>
    </citation>
    <scope>NUCLEOTIDE SEQUENCE [LARGE SCALE GENOMIC DNA]</scope>
    <source>
        <strain evidence="3">cv. Fuhuasheng</strain>
        <tissue evidence="2">Leaves</tissue>
    </source>
</reference>
<protein>
    <recommendedName>
        <fullName evidence="1">N-acetyltransferase domain-containing protein</fullName>
    </recommendedName>
</protein>
<dbReference type="PANTHER" id="PTHR46067:SF27">
    <property type="entry name" value="ACYL-COA N-ACYLTRANSFERASES (NAT) SUPERFAMILY PROTEIN"/>
    <property type="match status" value="1"/>
</dbReference>
<evidence type="ECO:0000259" key="1">
    <source>
        <dbReference type="PROSITE" id="PS51186"/>
    </source>
</evidence>
<dbReference type="Gene3D" id="3.40.630.30">
    <property type="match status" value="2"/>
</dbReference>
<accession>A0A444Z7L1</accession>
<dbReference type="SUPFAM" id="SSF55729">
    <property type="entry name" value="Acyl-CoA N-acyltransferases (Nat)"/>
    <property type="match status" value="2"/>
</dbReference>
<dbReference type="EMBL" id="SDMP01000015">
    <property type="protein sequence ID" value="RYR10174.1"/>
    <property type="molecule type" value="Genomic_DNA"/>
</dbReference>
<name>A0A444Z7L1_ARAHY</name>
<dbReference type="Proteomes" id="UP000289738">
    <property type="component" value="Chromosome B05"/>
</dbReference>
<organism evidence="2 3">
    <name type="scientific">Arachis hypogaea</name>
    <name type="common">Peanut</name>
    <dbReference type="NCBI Taxonomy" id="3818"/>
    <lineage>
        <taxon>Eukaryota</taxon>
        <taxon>Viridiplantae</taxon>
        <taxon>Streptophyta</taxon>
        <taxon>Embryophyta</taxon>
        <taxon>Tracheophyta</taxon>
        <taxon>Spermatophyta</taxon>
        <taxon>Magnoliopsida</taxon>
        <taxon>eudicotyledons</taxon>
        <taxon>Gunneridae</taxon>
        <taxon>Pentapetalae</taxon>
        <taxon>rosids</taxon>
        <taxon>fabids</taxon>
        <taxon>Fabales</taxon>
        <taxon>Fabaceae</taxon>
        <taxon>Papilionoideae</taxon>
        <taxon>50 kb inversion clade</taxon>
        <taxon>dalbergioids sensu lato</taxon>
        <taxon>Dalbergieae</taxon>
        <taxon>Pterocarpus clade</taxon>
        <taxon>Arachis</taxon>
    </lineage>
</organism>
<dbReference type="InterPro" id="IPR000182">
    <property type="entry name" value="GNAT_dom"/>
</dbReference>
<dbReference type="PROSITE" id="PS51186">
    <property type="entry name" value="GNAT"/>
    <property type="match status" value="2"/>
</dbReference>
<dbReference type="Pfam" id="PF13302">
    <property type="entry name" value="Acetyltransf_3"/>
    <property type="match status" value="2"/>
</dbReference>
<feature type="domain" description="N-acetyltransferase" evidence="1">
    <location>
        <begin position="15"/>
        <end position="170"/>
    </location>
</feature>
<dbReference type="InterPro" id="IPR016181">
    <property type="entry name" value="Acyl_CoA_acyltransferase"/>
</dbReference>